<dbReference type="Proteomes" id="UP000031737">
    <property type="component" value="Unassembled WGS sequence"/>
</dbReference>
<name>A0A061JB81_TRYRA</name>
<proteinExistence type="predicted"/>
<accession>A0A061JB81</accession>
<protein>
    <submittedName>
        <fullName evidence="2">Uncharacterized protein</fullName>
    </submittedName>
</protein>
<sequence length="551" mass="61654">MLAFTRHFFRGATPHKLRLHLRRLRVVSKAAQQELHRRRRRLRSAQQECSGFSTASSSPSACSGMRAEWLPKNDALESAIALTISENRDARTELEFTRHFLTGSYISLASPVGNWDPYDTKPQVFAFDKYITLPVFTSLAYLRLFCHHFRFTVRDPSGVLWADGAGEAERTGMTDDTVPLPDVSKSEWWERHVQQRLRATALEPMRLPVDEQEVCAVESAGGAADAFWPQAVDLFDCMDAAPTEVTDTSQQKEQAPKRKQRATRVGRRREKIFRSCGGAGNTRAREGGGKTSQEGEAGLGYDAIKAAFWDKVRSTAPFRIKQVTPLPVFGPLLRPFFVGYFADVDTLLHNASIVPANVDIVLNPTSPIEFVLAREATDCVLHGDKLLHLAYRRVEKELRGEFHRYFRHLSPEVAWARSACVPSPVPGKPDGVKYTLVILLQSDDFPRTYAALRAAKRHCLLMGHSDLDVLPWDAAAPHVREASSLFYERDAATGDACCGTQGDLGVFEQKGPVQTISVAQPAESFYHDPTAAYTESHAVFTEELKLRRRVQ</sequence>
<evidence type="ECO:0000313" key="3">
    <source>
        <dbReference type="Proteomes" id="UP000031737"/>
    </source>
</evidence>
<dbReference type="OrthoDB" id="277985at2759"/>
<reference evidence="2 3" key="1">
    <citation type="submission" date="2013-07" db="EMBL/GenBank/DDBJ databases">
        <authorList>
            <person name="Stoco P.H."/>
            <person name="Wagner G."/>
            <person name="Gerber A."/>
            <person name="Zaha A."/>
            <person name="Thompson C."/>
            <person name="Bartholomeu D.C."/>
            <person name="Luckemeyer D.D."/>
            <person name="Bahia D."/>
            <person name="Loreto E."/>
            <person name="Prestes E.B."/>
            <person name="Lima F.M."/>
            <person name="Rodrigues-Luiz G."/>
            <person name="Vallejo G.A."/>
            <person name="Filho J.F."/>
            <person name="Monteiro K.M."/>
            <person name="Tyler K.M."/>
            <person name="de Almeida L.G."/>
            <person name="Ortiz M.F."/>
            <person name="Siervo M.A."/>
            <person name="de Moraes M.H."/>
            <person name="Cunha O.L."/>
            <person name="Mendonca-Neto R."/>
            <person name="Silva R."/>
            <person name="Teixeira S.M."/>
            <person name="Murta S.M."/>
            <person name="Sincero T.C."/>
            <person name="Mendes T.A."/>
            <person name="Urmenyi T.P."/>
            <person name="Silva V.G."/>
            <person name="da Rocha W.D."/>
            <person name="Andersson B."/>
            <person name="Romanha A.J."/>
            <person name="Steindel M."/>
            <person name="de Vasconcelos A.T."/>
            <person name="Grisard E.C."/>
        </authorList>
    </citation>
    <scope>NUCLEOTIDE SEQUENCE [LARGE SCALE GENOMIC DNA]</scope>
    <source>
        <strain evidence="2 3">SC58</strain>
    </source>
</reference>
<evidence type="ECO:0000256" key="1">
    <source>
        <dbReference type="SAM" id="MobiDB-lite"/>
    </source>
</evidence>
<organism evidence="2 3">
    <name type="scientific">Trypanosoma rangeli SC58</name>
    <dbReference type="NCBI Taxonomy" id="429131"/>
    <lineage>
        <taxon>Eukaryota</taxon>
        <taxon>Discoba</taxon>
        <taxon>Euglenozoa</taxon>
        <taxon>Kinetoplastea</taxon>
        <taxon>Metakinetoplastina</taxon>
        <taxon>Trypanosomatida</taxon>
        <taxon>Trypanosomatidae</taxon>
        <taxon>Trypanosoma</taxon>
        <taxon>Herpetosoma</taxon>
    </lineage>
</organism>
<evidence type="ECO:0000313" key="2">
    <source>
        <dbReference type="EMBL" id="ESL10532.1"/>
    </source>
</evidence>
<dbReference type="EMBL" id="AUPL01001735">
    <property type="protein sequence ID" value="ESL10532.1"/>
    <property type="molecule type" value="Genomic_DNA"/>
</dbReference>
<feature type="region of interest" description="Disordered" evidence="1">
    <location>
        <begin position="243"/>
        <end position="264"/>
    </location>
</feature>
<dbReference type="VEuPathDB" id="TriTrypDB:TRSC58_01735"/>
<comment type="caution">
    <text evidence="2">The sequence shown here is derived from an EMBL/GenBank/DDBJ whole genome shotgun (WGS) entry which is preliminary data.</text>
</comment>
<dbReference type="AlphaFoldDB" id="A0A061JB81"/>
<gene>
    <name evidence="2" type="ORF">TRSC58_01735</name>
</gene>
<keyword evidence="3" id="KW-1185">Reference proteome</keyword>